<evidence type="ECO:0000259" key="25">
    <source>
        <dbReference type="Pfam" id="PF13874"/>
    </source>
</evidence>
<reference evidence="26" key="1">
    <citation type="submission" date="2020-08" db="EMBL/GenBank/DDBJ databases">
        <title>Genome sequencing and assembly of the red palm weevil Rhynchophorus ferrugineus.</title>
        <authorList>
            <person name="Dias G.B."/>
            <person name="Bergman C.M."/>
            <person name="Manee M."/>
        </authorList>
    </citation>
    <scope>NUCLEOTIDE SEQUENCE</scope>
    <source>
        <strain evidence="26">AA-2017</strain>
        <tissue evidence="26">Whole larva</tissue>
    </source>
</reference>
<sequence>MSFTFGNTSFGNTTQKPTGFGTAFGAAAPTTQSTGFSFGQTQPAPTFGSAFGATTTSAPPAFGSTFGTPASSAAPAFGSTFGTPASNAPSFGFGAPQSQTTGLFGTATSKPGLFGTPATTSTGLFGAAPTTTPSLFGGVQTSQSTPSLFGTSTAPTPSLFGQPTTTTPSLFGSSFGQSTTTAAPFGGTGLFGSSQTTTPSLFGQLTTTAAPVNFGGFGTGTFGGFGTSAQGGGLFGAKPAQPTVQQQQQQSQLTPQSKNQQVIASVYAINVFNDERDDILKKWNMLQACWGTGKGYYQTNQPAVEYGPQNPFYRFKAMGYNVIPEQDNSEGIVKLVFNKKVDELKNQQDVLKNGIGGILGNRPNLTVEVLLIKAITDGQTEVKICVSEKGVTGTSRKIPATDLATFLNQPSQKQQLTNVGVSAVTPFVTPSKAELEEYLKQPPPGIDQQMWQAAIQDNPNPKKYIPVPINGFSDLRARMLNQEYQTGLHASFLEKVNKDITELKTKHSASIAQISELKQKFLELQHRILRVLVKQESTRKVGIAIQPEEEILRGRLEIMHTQLNVPKQFKAKAMPGDFKLHFRLYFKIRKRKTQMHTKVDNSALTGESEPQPRGTECTCDNLLETKNFAFFSTNAVEGTAKGIVVATGDQTVMGRIAGLTARLQPNKTPIARELEHFMKIISVWACFLGVVFGSAALAMNYSWIEASLFLIGIIVANVPEGLLATVTVCLSVTAKRMAAKNCLVKNLEAVETLGSTSIICSDKTGTLTQNKMTVCHFWVNKKIMCADSTAEQTDAPNYNQLEEYKTLMRCATLCNRAEFLQGEEGMPVQSRKVRGDASEEAILKFVEVSQVHGKPSEFRQKNPKLLEIPFSSTTKYQ</sequence>
<keyword evidence="27" id="KW-1185">Reference proteome</keyword>
<evidence type="ECO:0000256" key="12">
    <source>
        <dbReference type="ARBA" id="ARBA00022967"/>
    </source>
</evidence>
<dbReference type="PRINTS" id="PR00121">
    <property type="entry name" value="NAKATPASE"/>
</dbReference>
<dbReference type="GO" id="GO:0005643">
    <property type="term" value="C:nuclear pore"/>
    <property type="evidence" value="ECO:0007669"/>
    <property type="project" value="UniProtKB-SubCell"/>
</dbReference>
<dbReference type="GO" id="GO:0051028">
    <property type="term" value="P:mRNA transport"/>
    <property type="evidence" value="ECO:0007669"/>
    <property type="project" value="UniProtKB-KW"/>
</dbReference>
<dbReference type="SUPFAM" id="SSF81660">
    <property type="entry name" value="Metal cation-transporting ATPase, ATP-binding domain N"/>
    <property type="match status" value="1"/>
</dbReference>
<keyword evidence="7" id="KW-0677">Repeat</keyword>
<keyword evidence="10" id="KW-0067">ATP-binding</keyword>
<dbReference type="OrthoDB" id="6162375at2759"/>
<dbReference type="Gene3D" id="3.40.50.1000">
    <property type="entry name" value="HAD superfamily/HAD-like"/>
    <property type="match status" value="1"/>
</dbReference>
<evidence type="ECO:0000256" key="8">
    <source>
        <dbReference type="ARBA" id="ARBA00022741"/>
    </source>
</evidence>
<evidence type="ECO:0000256" key="13">
    <source>
        <dbReference type="ARBA" id="ARBA00022989"/>
    </source>
</evidence>
<dbReference type="FunFam" id="1.20.1110.10:FF:000095">
    <property type="entry name" value="Sodium/potassium-transporting ATPase subunit alpha-1"/>
    <property type="match status" value="1"/>
</dbReference>
<dbReference type="Gene3D" id="1.20.1110.10">
    <property type="entry name" value="Calcium-transporting ATPase, transmembrane domain"/>
    <property type="match status" value="1"/>
</dbReference>
<accession>A0A834I1M9</accession>
<evidence type="ECO:0000256" key="6">
    <source>
        <dbReference type="ARBA" id="ARBA00022692"/>
    </source>
</evidence>
<proteinExistence type="inferred from homology"/>
<dbReference type="InterPro" id="IPR025574">
    <property type="entry name" value="Nucleoporin_FG_rpt"/>
</dbReference>
<organism evidence="26 27">
    <name type="scientific">Rhynchophorus ferrugineus</name>
    <name type="common">Red palm weevil</name>
    <name type="synonym">Curculio ferrugineus</name>
    <dbReference type="NCBI Taxonomy" id="354439"/>
    <lineage>
        <taxon>Eukaryota</taxon>
        <taxon>Metazoa</taxon>
        <taxon>Ecdysozoa</taxon>
        <taxon>Arthropoda</taxon>
        <taxon>Hexapoda</taxon>
        <taxon>Insecta</taxon>
        <taxon>Pterygota</taxon>
        <taxon>Neoptera</taxon>
        <taxon>Endopterygota</taxon>
        <taxon>Coleoptera</taxon>
        <taxon>Polyphaga</taxon>
        <taxon>Cucujiformia</taxon>
        <taxon>Curculionidae</taxon>
        <taxon>Dryophthorinae</taxon>
        <taxon>Rhynchophorus</taxon>
    </lineage>
</organism>
<keyword evidence="15" id="KW-0915">Sodium</keyword>
<evidence type="ECO:0000313" key="27">
    <source>
        <dbReference type="Proteomes" id="UP000625711"/>
    </source>
</evidence>
<dbReference type="EC" id="7.2.2.13" evidence="20"/>
<evidence type="ECO:0000256" key="21">
    <source>
        <dbReference type="ARBA" id="ARBA00060798"/>
    </source>
</evidence>
<keyword evidence="6 23" id="KW-0812">Transmembrane</keyword>
<keyword evidence="9" id="KW-0509">mRNA transport</keyword>
<feature type="region of interest" description="Disordered" evidence="22">
    <location>
        <begin position="136"/>
        <end position="175"/>
    </location>
</feature>
<evidence type="ECO:0000256" key="14">
    <source>
        <dbReference type="ARBA" id="ARBA00023010"/>
    </source>
</evidence>
<gene>
    <name evidence="26" type="ORF">GWI33_016374</name>
</gene>
<evidence type="ECO:0000256" key="9">
    <source>
        <dbReference type="ARBA" id="ARBA00022816"/>
    </source>
</evidence>
<keyword evidence="18" id="KW-0739">Sodium transport</keyword>
<evidence type="ECO:0000256" key="20">
    <source>
        <dbReference type="ARBA" id="ARBA00039096"/>
    </source>
</evidence>
<keyword evidence="11" id="KW-0653">Protein transport</keyword>
<dbReference type="Proteomes" id="UP000625711">
    <property type="component" value="Unassembled WGS sequence"/>
</dbReference>
<dbReference type="InterPro" id="IPR050510">
    <property type="entry name" value="Cation_transp_ATPase_P-type"/>
</dbReference>
<dbReference type="GO" id="GO:1990573">
    <property type="term" value="P:potassium ion import across plasma membrane"/>
    <property type="evidence" value="ECO:0007669"/>
    <property type="project" value="TreeGrafter"/>
</dbReference>
<evidence type="ECO:0000256" key="5">
    <source>
        <dbReference type="ARBA" id="ARBA00022607"/>
    </source>
</evidence>
<keyword evidence="5" id="KW-0740">Sodium/potassium transport</keyword>
<evidence type="ECO:0000256" key="1">
    <source>
        <dbReference type="ARBA" id="ARBA00004567"/>
    </source>
</evidence>
<dbReference type="FunFam" id="3.40.50.1000:FF:000001">
    <property type="entry name" value="Phospholipid-transporting ATPase IC"/>
    <property type="match status" value="1"/>
</dbReference>
<keyword evidence="5" id="KW-0630">Potassium</keyword>
<dbReference type="InterPro" id="IPR059000">
    <property type="entry name" value="ATPase_P-type_domA"/>
</dbReference>
<dbReference type="InterPro" id="IPR018303">
    <property type="entry name" value="ATPase_P-typ_P_site"/>
</dbReference>
<dbReference type="Pfam" id="PF13634">
    <property type="entry name" value="Nucleoporin_FG"/>
    <property type="match status" value="2"/>
</dbReference>
<evidence type="ECO:0000256" key="23">
    <source>
        <dbReference type="SAM" id="Phobius"/>
    </source>
</evidence>
<evidence type="ECO:0000256" key="18">
    <source>
        <dbReference type="ARBA" id="ARBA00023201"/>
    </source>
</evidence>
<dbReference type="InterPro" id="IPR025712">
    <property type="entry name" value="Nup54_alpha-helical_dom"/>
</dbReference>
<dbReference type="GO" id="GO:0005886">
    <property type="term" value="C:plasma membrane"/>
    <property type="evidence" value="ECO:0007669"/>
    <property type="project" value="UniProtKB-SubCell"/>
</dbReference>
<dbReference type="GO" id="GO:0030007">
    <property type="term" value="P:intracellular potassium ion homeostasis"/>
    <property type="evidence" value="ECO:0007669"/>
    <property type="project" value="TreeGrafter"/>
</dbReference>
<evidence type="ECO:0000256" key="10">
    <source>
        <dbReference type="ARBA" id="ARBA00022840"/>
    </source>
</evidence>
<evidence type="ECO:0000256" key="17">
    <source>
        <dbReference type="ARBA" id="ARBA00023136"/>
    </source>
</evidence>
<dbReference type="Pfam" id="PF13246">
    <property type="entry name" value="Cation_ATPase"/>
    <property type="match status" value="1"/>
</dbReference>
<evidence type="ECO:0000256" key="22">
    <source>
        <dbReference type="SAM" id="MobiDB-lite"/>
    </source>
</evidence>
<evidence type="ECO:0000259" key="24">
    <source>
        <dbReference type="Pfam" id="PF00122"/>
    </source>
</evidence>
<name>A0A834I1M9_RHYFE</name>
<evidence type="ECO:0000256" key="4">
    <source>
        <dbReference type="ARBA" id="ARBA00022475"/>
    </source>
</evidence>
<dbReference type="Gene3D" id="3.40.1110.10">
    <property type="entry name" value="Calcium-transporting ATPase, cytoplasmic domain N"/>
    <property type="match status" value="1"/>
</dbReference>
<evidence type="ECO:0000256" key="16">
    <source>
        <dbReference type="ARBA" id="ARBA00023132"/>
    </source>
</evidence>
<dbReference type="GO" id="GO:0015031">
    <property type="term" value="P:protein transport"/>
    <property type="evidence" value="ECO:0007669"/>
    <property type="project" value="UniProtKB-KW"/>
</dbReference>
<dbReference type="InterPro" id="IPR023298">
    <property type="entry name" value="ATPase_P-typ_TM_dom_sf"/>
</dbReference>
<dbReference type="Pfam" id="PF13874">
    <property type="entry name" value="Nup54"/>
    <property type="match status" value="1"/>
</dbReference>
<evidence type="ECO:0000256" key="2">
    <source>
        <dbReference type="ARBA" id="ARBA00004651"/>
    </source>
</evidence>
<keyword evidence="4" id="KW-1003">Cell membrane</keyword>
<dbReference type="Pfam" id="PF00122">
    <property type="entry name" value="E1-E2_ATPase"/>
    <property type="match status" value="1"/>
</dbReference>
<dbReference type="PANTHER" id="PTHR43294">
    <property type="entry name" value="SODIUM/POTASSIUM-TRANSPORTING ATPASE SUBUNIT ALPHA"/>
    <property type="match status" value="1"/>
</dbReference>
<dbReference type="InterPro" id="IPR001757">
    <property type="entry name" value="P_typ_ATPase"/>
</dbReference>
<dbReference type="InterPro" id="IPR008250">
    <property type="entry name" value="ATPase_P-typ_transduc_dom_A_sf"/>
</dbReference>
<feature type="transmembrane region" description="Helical" evidence="23">
    <location>
        <begin position="709"/>
        <end position="730"/>
    </location>
</feature>
<keyword evidence="5" id="KW-0633">Potassium transport</keyword>
<dbReference type="AlphaFoldDB" id="A0A834I1M9"/>
<feature type="domain" description="Nucleoporin Nup54 alpha-helical" evidence="25">
    <location>
        <begin position="442"/>
        <end position="572"/>
    </location>
</feature>
<dbReference type="GO" id="GO:0005524">
    <property type="term" value="F:ATP binding"/>
    <property type="evidence" value="ECO:0007669"/>
    <property type="project" value="UniProtKB-KW"/>
</dbReference>
<keyword evidence="8" id="KW-0547">Nucleotide-binding</keyword>
<keyword evidence="3" id="KW-0813">Transport</keyword>
<feature type="region of interest" description="Disordered" evidence="22">
    <location>
        <begin position="237"/>
        <end position="256"/>
    </location>
</feature>
<comment type="caution">
    <text evidence="26">The sequence shown here is derived from an EMBL/GenBank/DDBJ whole genome shotgun (WGS) entry which is preliminary data.</text>
</comment>
<keyword evidence="12" id="KW-1278">Translocase</keyword>
<keyword evidence="17 23" id="KW-0472">Membrane</keyword>
<dbReference type="Gene3D" id="2.70.150.10">
    <property type="entry name" value="Calcium-transporting ATPase, cytoplasmic transduction domain A"/>
    <property type="match status" value="1"/>
</dbReference>
<keyword evidence="19" id="KW-0539">Nucleus</keyword>
<comment type="subcellular location">
    <subcellularLocation>
        <location evidence="2">Cell membrane</location>
        <topology evidence="2">Multi-pass membrane protein</topology>
    </subcellularLocation>
    <subcellularLocation>
        <location evidence="1">Nucleus</location>
        <location evidence="1">Nuclear pore complex</location>
    </subcellularLocation>
</comment>
<keyword evidence="14" id="KW-0811">Translocation</keyword>
<keyword evidence="16" id="KW-0906">Nuclear pore complex</keyword>
<feature type="compositionally biased region" description="Low complexity" evidence="22">
    <location>
        <begin position="241"/>
        <end position="256"/>
    </location>
</feature>
<dbReference type="GO" id="GO:0036376">
    <property type="term" value="P:sodium ion export across plasma membrane"/>
    <property type="evidence" value="ECO:0007669"/>
    <property type="project" value="TreeGrafter"/>
</dbReference>
<dbReference type="PROSITE" id="PS00154">
    <property type="entry name" value="ATPASE_E1_E2"/>
    <property type="match status" value="1"/>
</dbReference>
<evidence type="ECO:0000256" key="11">
    <source>
        <dbReference type="ARBA" id="ARBA00022927"/>
    </source>
</evidence>
<dbReference type="GO" id="GO:1902600">
    <property type="term" value="P:proton transmembrane transport"/>
    <property type="evidence" value="ECO:0007669"/>
    <property type="project" value="TreeGrafter"/>
</dbReference>
<dbReference type="Gene3D" id="1.20.5.490">
    <property type="entry name" value="Single helix bin"/>
    <property type="match status" value="1"/>
</dbReference>
<protein>
    <recommendedName>
        <fullName evidence="20">Na(+)/K(+)-exchanging ATPase</fullName>
        <ecNumber evidence="20">7.2.2.13</ecNumber>
    </recommendedName>
</protein>
<evidence type="ECO:0000313" key="26">
    <source>
        <dbReference type="EMBL" id="KAF7270653.1"/>
    </source>
</evidence>
<dbReference type="SUPFAM" id="SSF81665">
    <property type="entry name" value="Calcium ATPase, transmembrane domain M"/>
    <property type="match status" value="1"/>
</dbReference>
<evidence type="ECO:0000256" key="3">
    <source>
        <dbReference type="ARBA" id="ARBA00022448"/>
    </source>
</evidence>
<feature type="transmembrane region" description="Helical" evidence="23">
    <location>
        <begin position="681"/>
        <end position="703"/>
    </location>
</feature>
<dbReference type="EMBL" id="JAACXV010014073">
    <property type="protein sequence ID" value="KAF7270653.1"/>
    <property type="molecule type" value="Genomic_DNA"/>
</dbReference>
<keyword evidence="13 23" id="KW-1133">Transmembrane helix</keyword>
<dbReference type="GO" id="GO:0005391">
    <property type="term" value="F:P-type sodium:potassium-exchanging transporter activity"/>
    <property type="evidence" value="ECO:0007669"/>
    <property type="project" value="UniProtKB-EC"/>
</dbReference>
<dbReference type="FunFam" id="1.20.5.490:FF:000003">
    <property type="entry name" value="nucleoporin p54 isoform X1"/>
    <property type="match status" value="1"/>
</dbReference>
<dbReference type="InterPro" id="IPR023214">
    <property type="entry name" value="HAD_sf"/>
</dbReference>
<evidence type="ECO:0000256" key="15">
    <source>
        <dbReference type="ARBA" id="ARBA00023053"/>
    </source>
</evidence>
<dbReference type="GO" id="GO:0016887">
    <property type="term" value="F:ATP hydrolysis activity"/>
    <property type="evidence" value="ECO:0007669"/>
    <property type="project" value="InterPro"/>
</dbReference>
<evidence type="ECO:0000256" key="7">
    <source>
        <dbReference type="ARBA" id="ARBA00022737"/>
    </source>
</evidence>
<dbReference type="SUPFAM" id="SSF81653">
    <property type="entry name" value="Calcium ATPase, transduction domain A"/>
    <property type="match status" value="1"/>
</dbReference>
<comment type="similarity">
    <text evidence="21">Belongs to the NUP54 family.</text>
</comment>
<dbReference type="PRINTS" id="PR00119">
    <property type="entry name" value="CATATPASE"/>
</dbReference>
<dbReference type="NCBIfam" id="TIGR01494">
    <property type="entry name" value="ATPase_P-type"/>
    <property type="match status" value="1"/>
</dbReference>
<feature type="domain" description="P-type ATPase A" evidence="24">
    <location>
        <begin position="596"/>
        <end position="660"/>
    </location>
</feature>
<dbReference type="InterPro" id="IPR023299">
    <property type="entry name" value="ATPase_P-typ_cyto_dom_N"/>
</dbReference>
<dbReference type="GO" id="GO:0006883">
    <property type="term" value="P:intracellular sodium ion homeostasis"/>
    <property type="evidence" value="ECO:0007669"/>
    <property type="project" value="TreeGrafter"/>
</dbReference>
<feature type="non-terminal residue" evidence="26">
    <location>
        <position position="1"/>
    </location>
</feature>
<keyword evidence="18" id="KW-0406">Ion transport</keyword>
<evidence type="ECO:0000256" key="19">
    <source>
        <dbReference type="ARBA" id="ARBA00023242"/>
    </source>
</evidence>
<dbReference type="PANTHER" id="PTHR43294:SF13">
    <property type="entry name" value="SODIUM_POTASSIUM-TRANSPORTING ATPASE SUBUNIT ALPHA"/>
    <property type="match status" value="1"/>
</dbReference>